<reference evidence="1 2" key="1">
    <citation type="submission" date="2007-10" db="EMBL/GenBank/DDBJ databases">
        <authorList>
            <person name="Wagner-Dobler I."/>
            <person name="Ferriera S."/>
            <person name="Johnson J."/>
            <person name="Kravitz S."/>
            <person name="Beeson K."/>
            <person name="Sutton G."/>
            <person name="Rogers Y.-H."/>
            <person name="Friedman R."/>
            <person name="Frazier M."/>
            <person name="Venter J.C."/>
        </authorList>
    </citation>
    <scope>NUCLEOTIDE SEQUENCE [LARGE SCALE GENOMIC DNA]</scope>
    <source>
        <strain evidence="1 2">DFL-43</strain>
    </source>
</reference>
<dbReference type="EMBL" id="ABIA03000002">
    <property type="protein sequence ID" value="EDQ32807.1"/>
    <property type="molecule type" value="Genomic_DNA"/>
</dbReference>
<name>A9D8X2_HOEPD</name>
<dbReference type="Proteomes" id="UP000004291">
    <property type="component" value="Chromosome"/>
</dbReference>
<dbReference type="STRING" id="411684.HPDFL43_07659"/>
<gene>
    <name evidence="1" type="ORF">HPDFL43_07659</name>
</gene>
<dbReference type="OrthoDB" id="9800421at2"/>
<accession>A9D8X2</accession>
<comment type="caution">
    <text evidence="1">The sequence shown here is derived from an EMBL/GenBank/DDBJ whole genome shotgun (WGS) entry which is preliminary data.</text>
</comment>
<sequence>MPIIWTQDGTVENDPWARLASDDTESANVTAGGAKLLSLAEALEHAQDNAPFGVVLQPADDVRALATVLDRIAFVALTFPAFSDGRAFSQAMLLRDRLGYKGQLRAVGMVLIDQVPLMLRTGFDSFEVEHAPTIARLVEKRLPGIDLHYQPSADQTADAKSYSWRRTAMLNG</sequence>
<dbReference type="RefSeq" id="WP_007197315.1">
    <property type="nucleotide sequence ID" value="NZ_CM002917.1"/>
</dbReference>
<dbReference type="PIRSF" id="PIRSF030820">
    <property type="entry name" value="UCP030820"/>
    <property type="match status" value="1"/>
</dbReference>
<evidence type="ECO:0000313" key="1">
    <source>
        <dbReference type="EMBL" id="EDQ32807.1"/>
    </source>
</evidence>
<keyword evidence="2" id="KW-1185">Reference proteome</keyword>
<proteinExistence type="predicted"/>
<organism evidence="1 2">
    <name type="scientific">Hoeflea phototrophica (strain DSM 17068 / NCIMB 14078 / DFL-43)</name>
    <dbReference type="NCBI Taxonomy" id="411684"/>
    <lineage>
        <taxon>Bacteria</taxon>
        <taxon>Pseudomonadati</taxon>
        <taxon>Pseudomonadota</taxon>
        <taxon>Alphaproteobacteria</taxon>
        <taxon>Hyphomicrobiales</taxon>
        <taxon>Rhizobiaceae</taxon>
        <taxon>Hoeflea</taxon>
    </lineage>
</organism>
<dbReference type="HOGENOM" id="CLU_115811_0_0_5"/>
<reference evidence="1 2" key="2">
    <citation type="submission" date="2012-06" db="EMBL/GenBank/DDBJ databases">
        <authorList>
            <person name="Fiebig A."/>
        </authorList>
    </citation>
    <scope>NUCLEOTIDE SEQUENCE [LARGE SCALE GENOMIC DNA]</scope>
    <source>
        <strain evidence="1 2">DFL-43</strain>
    </source>
</reference>
<dbReference type="InterPro" id="IPR008318">
    <property type="entry name" value="UCP030820"/>
</dbReference>
<evidence type="ECO:0000313" key="2">
    <source>
        <dbReference type="Proteomes" id="UP000004291"/>
    </source>
</evidence>
<dbReference type="AlphaFoldDB" id="A9D8X2"/>
<dbReference type="eggNOG" id="COG3749">
    <property type="taxonomic scope" value="Bacteria"/>
</dbReference>
<protein>
    <recommendedName>
        <fullName evidence="3">Oxidoreductase</fullName>
    </recommendedName>
</protein>
<dbReference type="Pfam" id="PF06073">
    <property type="entry name" value="DUF934"/>
    <property type="match status" value="1"/>
</dbReference>
<evidence type="ECO:0008006" key="3">
    <source>
        <dbReference type="Google" id="ProtNLM"/>
    </source>
</evidence>